<dbReference type="PANTHER" id="PTHR11461">
    <property type="entry name" value="SERINE PROTEASE INHIBITOR, SERPIN"/>
    <property type="match status" value="1"/>
</dbReference>
<dbReference type="CDD" id="cd19590">
    <property type="entry name" value="serpin_thermopin-like"/>
    <property type="match status" value="1"/>
</dbReference>
<dbReference type="GO" id="GO:0005615">
    <property type="term" value="C:extracellular space"/>
    <property type="evidence" value="ECO:0007669"/>
    <property type="project" value="InterPro"/>
</dbReference>
<dbReference type="SUPFAM" id="SSF56574">
    <property type="entry name" value="Serpins"/>
    <property type="match status" value="1"/>
</dbReference>
<proteinExistence type="inferred from homology"/>
<accession>A0A917JRJ0</accession>
<dbReference type="Gene3D" id="3.30.497.10">
    <property type="entry name" value="Antithrombin, subunit I, domain 2"/>
    <property type="match status" value="1"/>
</dbReference>
<dbReference type="GO" id="GO:0008233">
    <property type="term" value="F:peptidase activity"/>
    <property type="evidence" value="ECO:0007669"/>
    <property type="project" value="UniProtKB-KW"/>
</dbReference>
<dbReference type="AlphaFoldDB" id="A0A917JRJ0"/>
<evidence type="ECO:0000313" key="4">
    <source>
        <dbReference type="EMBL" id="GGI80253.1"/>
    </source>
</evidence>
<reference evidence="4" key="3">
    <citation type="submission" date="2020-09" db="EMBL/GenBank/DDBJ databases">
        <authorList>
            <person name="Sun Q."/>
            <person name="Zhou Y."/>
        </authorList>
    </citation>
    <scope>NUCLEOTIDE SEQUENCE</scope>
    <source>
        <strain evidence="4">CGMCC 4.7206</strain>
    </source>
</reference>
<dbReference type="InterPro" id="IPR042185">
    <property type="entry name" value="Serpin_sf_2"/>
</dbReference>
<dbReference type="InterPro" id="IPR042178">
    <property type="entry name" value="Serpin_sf_1"/>
</dbReference>
<dbReference type="InterPro" id="IPR036186">
    <property type="entry name" value="Serpin_sf"/>
</dbReference>
<dbReference type="RefSeq" id="WP_188986734.1">
    <property type="nucleotide sequence ID" value="NZ_BAAAHC010000015.1"/>
</dbReference>
<organism evidence="4 5">
    <name type="scientific">Saccharopolyspora thermophila</name>
    <dbReference type="NCBI Taxonomy" id="89367"/>
    <lineage>
        <taxon>Bacteria</taxon>
        <taxon>Bacillati</taxon>
        <taxon>Actinomycetota</taxon>
        <taxon>Actinomycetes</taxon>
        <taxon>Pseudonocardiales</taxon>
        <taxon>Pseudonocardiaceae</taxon>
        <taxon>Saccharopolyspora</taxon>
    </lineage>
</organism>
<feature type="domain" description="Serpin" evidence="2">
    <location>
        <begin position="8"/>
        <end position="365"/>
    </location>
</feature>
<dbReference type="PANTHER" id="PTHR11461:SF211">
    <property type="entry name" value="GH10112P-RELATED"/>
    <property type="match status" value="1"/>
</dbReference>
<evidence type="ECO:0000259" key="2">
    <source>
        <dbReference type="SMART" id="SM00093"/>
    </source>
</evidence>
<dbReference type="SMART" id="SM00093">
    <property type="entry name" value="SERPIN"/>
    <property type="match status" value="1"/>
</dbReference>
<dbReference type="Gene3D" id="2.30.39.10">
    <property type="entry name" value="Alpha-1-antitrypsin, domain 1"/>
    <property type="match status" value="1"/>
</dbReference>
<evidence type="ECO:0000313" key="6">
    <source>
        <dbReference type="Proteomes" id="UP001500220"/>
    </source>
</evidence>
<keyword evidence="6" id="KW-1185">Reference proteome</keyword>
<dbReference type="InterPro" id="IPR023795">
    <property type="entry name" value="Serpin_CS"/>
</dbReference>
<keyword evidence="4" id="KW-0645">Protease</keyword>
<dbReference type="EMBL" id="BMMT01000004">
    <property type="protein sequence ID" value="GGI80253.1"/>
    <property type="molecule type" value="Genomic_DNA"/>
</dbReference>
<dbReference type="EMBL" id="BAAAHC010000015">
    <property type="protein sequence ID" value="GAA0532340.1"/>
    <property type="molecule type" value="Genomic_DNA"/>
</dbReference>
<evidence type="ECO:0000313" key="5">
    <source>
        <dbReference type="Proteomes" id="UP000597989"/>
    </source>
</evidence>
<dbReference type="Pfam" id="PF00079">
    <property type="entry name" value="Serpin"/>
    <property type="match status" value="1"/>
</dbReference>
<evidence type="ECO:0000256" key="1">
    <source>
        <dbReference type="RuleBase" id="RU000411"/>
    </source>
</evidence>
<name>A0A917JRJ0_9PSEU</name>
<dbReference type="Proteomes" id="UP001500220">
    <property type="component" value="Unassembled WGS sequence"/>
</dbReference>
<dbReference type="InterPro" id="IPR023796">
    <property type="entry name" value="Serpin_dom"/>
</dbReference>
<comment type="similarity">
    <text evidence="1">Belongs to the serpin family.</text>
</comment>
<gene>
    <name evidence="3" type="ORF">GCM10009545_38520</name>
    <name evidence="4" type="ORF">GCM10011581_16900</name>
</gene>
<dbReference type="PROSITE" id="PS00284">
    <property type="entry name" value="SERPIN"/>
    <property type="match status" value="1"/>
</dbReference>
<evidence type="ECO:0000313" key="3">
    <source>
        <dbReference type="EMBL" id="GAA0532340.1"/>
    </source>
</evidence>
<keyword evidence="4" id="KW-0378">Hydrolase</keyword>
<dbReference type="Proteomes" id="UP000597989">
    <property type="component" value="Unassembled WGS sequence"/>
</dbReference>
<protein>
    <submittedName>
        <fullName evidence="4">Serine protease</fullName>
    </submittedName>
    <submittedName>
        <fullName evidence="3">Serpin family protein</fullName>
    </submittedName>
</protein>
<reference evidence="3 6" key="2">
    <citation type="journal article" date="2019" name="Int. J. Syst. Evol. Microbiol.">
        <title>The Global Catalogue of Microorganisms (GCM) 10K type strain sequencing project: providing services to taxonomists for standard genome sequencing and annotation.</title>
        <authorList>
            <consortium name="The Broad Institute Genomics Platform"/>
            <consortium name="The Broad Institute Genome Sequencing Center for Infectious Disease"/>
            <person name="Wu L."/>
            <person name="Ma J."/>
        </authorList>
    </citation>
    <scope>NUCLEOTIDE SEQUENCE [LARGE SCALE GENOMIC DNA]</scope>
    <source>
        <strain evidence="3 6">JCM 10664</strain>
    </source>
</reference>
<dbReference type="GO" id="GO:0006508">
    <property type="term" value="P:proteolysis"/>
    <property type="evidence" value="ECO:0007669"/>
    <property type="project" value="UniProtKB-KW"/>
</dbReference>
<reference evidence="4 5" key="1">
    <citation type="journal article" date="2014" name="Int. J. Syst. Evol. Microbiol.">
        <title>Complete genome sequence of Corynebacterium casei LMG S-19264T (=DSM 44701T), isolated from a smear-ripened cheese.</title>
        <authorList>
            <consortium name="US DOE Joint Genome Institute (JGI-PGF)"/>
            <person name="Walter F."/>
            <person name="Albersmeier A."/>
            <person name="Kalinowski J."/>
            <person name="Ruckert C."/>
        </authorList>
    </citation>
    <scope>NUCLEOTIDE SEQUENCE [LARGE SCALE GENOMIC DNA]</scope>
    <source>
        <strain evidence="4 5">CGMCC 4.7206</strain>
    </source>
</reference>
<sequence length="366" mass="39569">MSEHHLDFSLSLHRRVAPPVDRSFCWSPYSVASALGLAAAATGGETRQELVTALRDEPAGLLKLLGGATELDTRSPAPEPPVLAVANTLWAHEDLPVDDAYLRTLRDWPGSAVRHAPFRTDPERSRQLINADVAETTRDLIPELLPTGSVDAETVAALVNALYLKVAWRDAFDRKATTARTFHAPTGDREVPTMHVTRRLGYAAAEGWQLVSLPAVGGVEGVVLLPDDGLEAAEPELDAARLGRLLAAAEQQRVELFLPRFDATGDAELSSPLGALGVRQLFTRAADFSPLTDQPLRVSTIVHQSVLKVDEAGLEGAAATAVMMRLTAIVREPDPIRVEIDRPFLFLVRHPGSGALYFLARVTDPS</sequence>
<reference evidence="3" key="4">
    <citation type="submission" date="2023-12" db="EMBL/GenBank/DDBJ databases">
        <authorList>
            <person name="Sun Q."/>
            <person name="Inoue M."/>
        </authorList>
    </citation>
    <scope>NUCLEOTIDE SEQUENCE</scope>
    <source>
        <strain evidence="3">JCM 10664</strain>
    </source>
</reference>
<dbReference type="GO" id="GO:0004867">
    <property type="term" value="F:serine-type endopeptidase inhibitor activity"/>
    <property type="evidence" value="ECO:0007669"/>
    <property type="project" value="InterPro"/>
</dbReference>
<comment type="caution">
    <text evidence="4">The sequence shown here is derived from an EMBL/GenBank/DDBJ whole genome shotgun (WGS) entry which is preliminary data.</text>
</comment>
<dbReference type="InterPro" id="IPR000215">
    <property type="entry name" value="Serpin_fam"/>
</dbReference>